<dbReference type="AlphaFoldDB" id="A0A090I9V1"/>
<feature type="domain" description="DZANK-type" evidence="1">
    <location>
        <begin position="13"/>
        <end position="64"/>
    </location>
</feature>
<dbReference type="Pfam" id="PF12773">
    <property type="entry name" value="DZR"/>
    <property type="match status" value="2"/>
</dbReference>
<name>A0A090I9V1_METFO</name>
<dbReference type="PATRIC" id="fig|2162.9.peg.1871"/>
<gene>
    <name evidence="2" type="ORF">DSM1535_1822</name>
</gene>
<protein>
    <recommendedName>
        <fullName evidence="1">DZANK-type domain-containing protein</fullName>
    </recommendedName>
</protein>
<sequence length="256" mass="27832">MKEEDQSLKQITCPKCNATVGSKLKFCTECGSEIKQTVSSDQTTTCPKCYADIAPGLKFCTECGSEIKQTVSSDQATTCPKCFADVGPGLKFCTECGAEIKRSVSSDQATTCPKCFADVQPGLKFCTECGTSIMIQDISSSSISEKLRQRREAESRSVPPRDETLDTVVESGKGLMKGLGGFLNKTAKSIDQSIENNRQSSASKEILPQNRKEDENLGYLVCDACGGYYQLQQGESANDFETECDCGGKLQYRLEL</sequence>
<evidence type="ECO:0000313" key="2">
    <source>
        <dbReference type="EMBL" id="CEA14147.1"/>
    </source>
</evidence>
<dbReference type="InterPro" id="IPR025874">
    <property type="entry name" value="DZR"/>
</dbReference>
<feature type="domain" description="DZANK-type" evidence="1">
    <location>
        <begin position="79"/>
        <end position="130"/>
    </location>
</feature>
<reference evidence="2" key="1">
    <citation type="submission" date="2014-08" db="EMBL/GenBank/DDBJ databases">
        <authorList>
            <person name="Wibberg D."/>
        </authorList>
    </citation>
    <scope>NUCLEOTIDE SEQUENCE</scope>
</reference>
<proteinExistence type="predicted"/>
<evidence type="ECO:0000259" key="1">
    <source>
        <dbReference type="Pfam" id="PF12773"/>
    </source>
</evidence>
<dbReference type="EMBL" id="LN515531">
    <property type="protein sequence ID" value="CEA14147.1"/>
    <property type="molecule type" value="Genomic_DNA"/>
</dbReference>
<accession>A0A090I9V1</accession>
<dbReference type="RefSeq" id="WP_048073237.1">
    <property type="nucleotide sequence ID" value="NZ_JARVXG010000037.1"/>
</dbReference>
<dbReference type="KEGG" id="mfi:DSM1535_1822"/>
<organism evidence="2">
    <name type="scientific">Methanobacterium formicicum</name>
    <dbReference type="NCBI Taxonomy" id="2162"/>
    <lineage>
        <taxon>Archaea</taxon>
        <taxon>Methanobacteriati</taxon>
        <taxon>Methanobacteriota</taxon>
        <taxon>Methanomada group</taxon>
        <taxon>Methanobacteria</taxon>
        <taxon>Methanobacteriales</taxon>
        <taxon>Methanobacteriaceae</taxon>
        <taxon>Methanobacterium</taxon>
    </lineage>
</organism>